<dbReference type="STRING" id="2034155.BMI79_06960"/>
<keyword evidence="3" id="KW-1185">Reference proteome</keyword>
<keyword evidence="1" id="KW-1133">Transmembrane helix</keyword>
<organism evidence="2 3">
    <name type="scientific">Serratia oryzae</name>
    <dbReference type="NCBI Taxonomy" id="2034155"/>
    <lineage>
        <taxon>Bacteria</taxon>
        <taxon>Pseudomonadati</taxon>
        <taxon>Pseudomonadota</taxon>
        <taxon>Gammaproteobacteria</taxon>
        <taxon>Enterobacterales</taxon>
        <taxon>Yersiniaceae</taxon>
        <taxon>Serratia</taxon>
    </lineage>
</organism>
<dbReference type="AlphaFoldDB" id="A0A1S8CLI9"/>
<feature type="transmembrane region" description="Helical" evidence="1">
    <location>
        <begin position="20"/>
        <end position="40"/>
    </location>
</feature>
<evidence type="ECO:0000256" key="1">
    <source>
        <dbReference type="SAM" id="Phobius"/>
    </source>
</evidence>
<comment type="caution">
    <text evidence="2">The sequence shown here is derived from an EMBL/GenBank/DDBJ whole genome shotgun (WGS) entry which is preliminary data.</text>
</comment>
<dbReference type="Proteomes" id="UP000216021">
    <property type="component" value="Unassembled WGS sequence"/>
</dbReference>
<keyword evidence="1" id="KW-0472">Membrane</keyword>
<keyword evidence="1" id="KW-0812">Transmembrane</keyword>
<accession>A0A1S8CLI9</accession>
<dbReference type="EMBL" id="MOXD01000003">
    <property type="protein sequence ID" value="OMQ24559.1"/>
    <property type="molecule type" value="Genomic_DNA"/>
</dbReference>
<protein>
    <submittedName>
        <fullName evidence="2">Uncharacterized protein</fullName>
    </submittedName>
</protein>
<reference evidence="2 3" key="1">
    <citation type="submission" date="2016-11" db="EMBL/GenBank/DDBJ databases">
        <title>Rahnella oryzae sp. nov., isolated from rice root.</title>
        <authorList>
            <person name="Zhang X.-X."/>
            <person name="Zhang J."/>
        </authorList>
    </citation>
    <scope>NUCLEOTIDE SEQUENCE [LARGE SCALE GENOMIC DNA]</scope>
    <source>
        <strain evidence="2 3">J11-6</strain>
    </source>
</reference>
<name>A0A1S8CLI9_9GAMM</name>
<sequence>MHLGREISSFERLIYRHYRIVHGVRIGLAFVITFLLLRLLRVPEGIWPLITLVDMMRYGEPREAAGEWRETAAELRALMQEASAERPCEASICGYIWLSMELAQQLEELNDLLKVCTARVRE</sequence>
<evidence type="ECO:0000313" key="2">
    <source>
        <dbReference type="EMBL" id="OMQ24559.1"/>
    </source>
</evidence>
<evidence type="ECO:0000313" key="3">
    <source>
        <dbReference type="Proteomes" id="UP000216021"/>
    </source>
</evidence>
<proteinExistence type="predicted"/>
<gene>
    <name evidence="2" type="ORF">BMI79_06960</name>
</gene>